<reference evidence="1 2" key="1">
    <citation type="submission" date="2018-11" db="EMBL/GenBank/DDBJ databases">
        <authorList>
            <consortium name="Pathogen Informatics"/>
        </authorList>
    </citation>
    <scope>NUCLEOTIDE SEQUENCE [LARGE SCALE GENOMIC DNA]</scope>
</reference>
<dbReference type="Proteomes" id="UP000271098">
    <property type="component" value="Unassembled WGS sequence"/>
</dbReference>
<proteinExistence type="predicted"/>
<sequence>MFQIAARSALFYNYGTTSRSGKGLYLFHKPQWTSSEIRIMNKKKEIYAAFPLQSHGDLLSLTLPMIRIIRPQKLDCCQYKVLMSMDSTACCSSPVGVGFNPRVKQTFPTVVDEEEEFEIEEIDI</sequence>
<dbReference type="OrthoDB" id="5827900at2759"/>
<organism evidence="1 2">
    <name type="scientific">Gongylonema pulchrum</name>
    <dbReference type="NCBI Taxonomy" id="637853"/>
    <lineage>
        <taxon>Eukaryota</taxon>
        <taxon>Metazoa</taxon>
        <taxon>Ecdysozoa</taxon>
        <taxon>Nematoda</taxon>
        <taxon>Chromadorea</taxon>
        <taxon>Rhabditida</taxon>
        <taxon>Spirurina</taxon>
        <taxon>Spiruromorpha</taxon>
        <taxon>Spiruroidea</taxon>
        <taxon>Gongylonematidae</taxon>
        <taxon>Gongylonema</taxon>
    </lineage>
</organism>
<gene>
    <name evidence="1" type="ORF">GPUH_LOCUS3292</name>
</gene>
<accession>A0A3P6Q0X2</accession>
<evidence type="ECO:0000313" key="2">
    <source>
        <dbReference type="Proteomes" id="UP000271098"/>
    </source>
</evidence>
<dbReference type="EMBL" id="UYRT01005534">
    <property type="protein sequence ID" value="VDK38897.1"/>
    <property type="molecule type" value="Genomic_DNA"/>
</dbReference>
<evidence type="ECO:0000313" key="1">
    <source>
        <dbReference type="EMBL" id="VDK38897.1"/>
    </source>
</evidence>
<name>A0A3P6Q0X2_9BILA</name>
<keyword evidence="2" id="KW-1185">Reference proteome</keyword>
<protein>
    <submittedName>
        <fullName evidence="1">Uncharacterized protein</fullName>
    </submittedName>
</protein>
<dbReference type="AlphaFoldDB" id="A0A3P6Q0X2"/>